<evidence type="ECO:0000256" key="5">
    <source>
        <dbReference type="ARBA" id="ARBA00023121"/>
    </source>
</evidence>
<comment type="caution">
    <text evidence="9">The sequence shown here is derived from an EMBL/GenBank/DDBJ whole genome shotgun (WGS) entry which is preliminary data.</text>
</comment>
<dbReference type="GO" id="GO:0030659">
    <property type="term" value="C:cytoplasmic vesicle membrane"/>
    <property type="evidence" value="ECO:0007669"/>
    <property type="project" value="UniProtKB-SubCell"/>
</dbReference>
<gene>
    <name evidence="9" type="ORF">NDU88_006368</name>
</gene>
<organism evidence="9 10">
    <name type="scientific">Pleurodeles waltl</name>
    <name type="common">Iberian ribbed newt</name>
    <dbReference type="NCBI Taxonomy" id="8319"/>
    <lineage>
        <taxon>Eukaryota</taxon>
        <taxon>Metazoa</taxon>
        <taxon>Chordata</taxon>
        <taxon>Craniata</taxon>
        <taxon>Vertebrata</taxon>
        <taxon>Euteleostomi</taxon>
        <taxon>Amphibia</taxon>
        <taxon>Batrachia</taxon>
        <taxon>Caudata</taxon>
        <taxon>Salamandroidea</taxon>
        <taxon>Salamandridae</taxon>
        <taxon>Pleurodelinae</taxon>
        <taxon>Pleurodeles</taxon>
    </lineage>
</organism>
<dbReference type="Gene3D" id="3.30.1520.10">
    <property type="entry name" value="Phox-like domain"/>
    <property type="match status" value="1"/>
</dbReference>
<reference evidence="9" key="1">
    <citation type="journal article" date="2022" name="bioRxiv">
        <title>Sequencing and chromosome-scale assembly of the giantPleurodeles waltlgenome.</title>
        <authorList>
            <person name="Brown T."/>
            <person name="Elewa A."/>
            <person name="Iarovenko S."/>
            <person name="Subramanian E."/>
            <person name="Araus A.J."/>
            <person name="Petzold A."/>
            <person name="Susuki M."/>
            <person name="Suzuki K.-i.T."/>
            <person name="Hayashi T."/>
            <person name="Toyoda A."/>
            <person name="Oliveira C."/>
            <person name="Osipova E."/>
            <person name="Leigh N.D."/>
            <person name="Simon A."/>
            <person name="Yun M.H."/>
        </authorList>
    </citation>
    <scope>NUCLEOTIDE SEQUENCE</scope>
    <source>
        <strain evidence="9">20211129_DDA</strain>
        <tissue evidence="9">Liver</tissue>
    </source>
</reference>
<keyword evidence="5" id="KW-0446">Lipid-binding</keyword>
<keyword evidence="6" id="KW-0472">Membrane</keyword>
<evidence type="ECO:0000256" key="4">
    <source>
        <dbReference type="ARBA" id="ARBA00022927"/>
    </source>
</evidence>
<comment type="subcellular location">
    <subcellularLocation>
        <location evidence="1">Cytoplasmic vesicle membrane</location>
        <topology evidence="1">Peripheral membrane protein</topology>
        <orientation evidence="1">Cytoplasmic side</orientation>
    </subcellularLocation>
</comment>
<dbReference type="Pfam" id="PF00787">
    <property type="entry name" value="PX"/>
    <property type="match status" value="1"/>
</dbReference>
<dbReference type="GO" id="GO:0015031">
    <property type="term" value="P:protein transport"/>
    <property type="evidence" value="ECO:0007669"/>
    <property type="project" value="UniProtKB-KW"/>
</dbReference>
<dbReference type="InterPro" id="IPR036871">
    <property type="entry name" value="PX_dom_sf"/>
</dbReference>
<evidence type="ECO:0000259" key="8">
    <source>
        <dbReference type="PROSITE" id="PS50195"/>
    </source>
</evidence>
<name>A0AAV7TX21_PLEWA</name>
<dbReference type="SUPFAM" id="SSF64268">
    <property type="entry name" value="PX domain"/>
    <property type="match status" value="1"/>
</dbReference>
<dbReference type="GO" id="GO:1901981">
    <property type="term" value="F:phosphatidylinositol phosphate binding"/>
    <property type="evidence" value="ECO:0007669"/>
    <property type="project" value="TreeGrafter"/>
</dbReference>
<evidence type="ECO:0000313" key="10">
    <source>
        <dbReference type="Proteomes" id="UP001066276"/>
    </source>
</evidence>
<dbReference type="SMART" id="SM00312">
    <property type="entry name" value="PX"/>
    <property type="match status" value="1"/>
</dbReference>
<accession>A0AAV7TX21</accession>
<dbReference type="PANTHER" id="PTHR15813:SF8">
    <property type="entry name" value="SORTING NEXIN-22"/>
    <property type="match status" value="1"/>
</dbReference>
<evidence type="ECO:0000256" key="3">
    <source>
        <dbReference type="ARBA" id="ARBA00022448"/>
    </source>
</evidence>
<evidence type="ECO:0000313" key="9">
    <source>
        <dbReference type="EMBL" id="KAJ1181158.1"/>
    </source>
</evidence>
<keyword evidence="3" id="KW-0813">Transport</keyword>
<dbReference type="PANTHER" id="PTHR15813">
    <property type="entry name" value="SORTING NEXIN-22 AND 24"/>
    <property type="match status" value="1"/>
</dbReference>
<evidence type="ECO:0000256" key="7">
    <source>
        <dbReference type="ARBA" id="ARBA00023329"/>
    </source>
</evidence>
<dbReference type="CDD" id="cd06880">
    <property type="entry name" value="PX_SNX22"/>
    <property type="match status" value="1"/>
</dbReference>
<dbReference type="InterPro" id="IPR001683">
    <property type="entry name" value="PX_dom"/>
</dbReference>
<dbReference type="Proteomes" id="UP001066276">
    <property type="component" value="Chromosome 3_2"/>
</dbReference>
<proteinExistence type="inferred from homology"/>
<dbReference type="EMBL" id="JANPWB010000006">
    <property type="protein sequence ID" value="KAJ1181158.1"/>
    <property type="molecule type" value="Genomic_DNA"/>
</dbReference>
<keyword evidence="7" id="KW-0968">Cytoplasmic vesicle</keyword>
<evidence type="ECO:0000256" key="2">
    <source>
        <dbReference type="ARBA" id="ARBA00010883"/>
    </source>
</evidence>
<sequence>MIEVYIPSVGPGRPSPERARTVFKVEVLCNGRKHSLERRYSEFHALHKRIKKACKVPDFPPKRVPNWLPKMMEQRRQALEAYIQGVLWENQDIPKEVFEFLKVRHFPHSHRNSSIDFLTELMPVENTLLLCHQPMVGFIRDPYVLHLSTDPFPDIIASGVLQGLFMQNVNNSPHMETKLVQPHQHSGP</sequence>
<feature type="domain" description="PX" evidence="8">
    <location>
        <begin position="1"/>
        <end position="114"/>
    </location>
</feature>
<dbReference type="PROSITE" id="PS50195">
    <property type="entry name" value="PX"/>
    <property type="match status" value="1"/>
</dbReference>
<dbReference type="AlphaFoldDB" id="A0AAV7TX21"/>
<comment type="similarity">
    <text evidence="2">Belongs to the sorting nexin family.</text>
</comment>
<keyword evidence="4" id="KW-0653">Protein transport</keyword>
<protein>
    <recommendedName>
        <fullName evidence="8">PX domain-containing protein</fullName>
    </recommendedName>
</protein>
<evidence type="ECO:0000256" key="1">
    <source>
        <dbReference type="ARBA" id="ARBA00004180"/>
    </source>
</evidence>
<evidence type="ECO:0000256" key="6">
    <source>
        <dbReference type="ARBA" id="ARBA00023136"/>
    </source>
</evidence>
<keyword evidence="10" id="KW-1185">Reference proteome</keyword>
<dbReference type="InterPro" id="IPR052467">
    <property type="entry name" value="Sorting_nexin_PX-domain"/>
</dbReference>